<dbReference type="Proteomes" id="UP001470230">
    <property type="component" value="Unassembled WGS sequence"/>
</dbReference>
<proteinExistence type="predicted"/>
<evidence type="ECO:0000313" key="2">
    <source>
        <dbReference type="EMBL" id="KAK8884128.1"/>
    </source>
</evidence>
<organism evidence="2 3">
    <name type="scientific">Tritrichomonas musculus</name>
    <dbReference type="NCBI Taxonomy" id="1915356"/>
    <lineage>
        <taxon>Eukaryota</taxon>
        <taxon>Metamonada</taxon>
        <taxon>Parabasalia</taxon>
        <taxon>Tritrichomonadida</taxon>
        <taxon>Tritrichomonadidae</taxon>
        <taxon>Tritrichomonas</taxon>
    </lineage>
</organism>
<reference evidence="2 3" key="1">
    <citation type="submission" date="2024-04" db="EMBL/GenBank/DDBJ databases">
        <title>Tritrichomonas musculus Genome.</title>
        <authorList>
            <person name="Alves-Ferreira E."/>
            <person name="Grigg M."/>
            <person name="Lorenzi H."/>
            <person name="Galac M."/>
        </authorList>
    </citation>
    <scope>NUCLEOTIDE SEQUENCE [LARGE SCALE GENOMIC DNA]</scope>
    <source>
        <strain evidence="2 3">EAF2021</strain>
    </source>
</reference>
<protein>
    <submittedName>
        <fullName evidence="2">Uncharacterized protein</fullName>
    </submittedName>
</protein>
<sequence>MNRKKRIQFIQRNLLSGPGSVLLFLVISILTIKFIAPIFIPFIPKQINIKDITVIIPNGGLEATINSLKNSGFRNIHAISHDANVKANNFFTSFLTVSSAYGSDVSDHVKTNFILYSGTRSFNVPSNIPNLPNKPMVIGYTFCQCRNSNFALLLPYQLEYSLITKESMIRFNEFSRSLLEHKVSQSESFRIFADFHSLHLILMPCDHTLKALPKWETMEVIENESDFTLRTLDSIPKINEVWKIREVL</sequence>
<keyword evidence="1" id="KW-0472">Membrane</keyword>
<keyword evidence="3" id="KW-1185">Reference proteome</keyword>
<dbReference type="EMBL" id="JAPFFF010000008">
    <property type="protein sequence ID" value="KAK8884128.1"/>
    <property type="molecule type" value="Genomic_DNA"/>
</dbReference>
<name>A0ABR2JZR9_9EUKA</name>
<keyword evidence="1" id="KW-0812">Transmembrane</keyword>
<evidence type="ECO:0000313" key="3">
    <source>
        <dbReference type="Proteomes" id="UP001470230"/>
    </source>
</evidence>
<accession>A0ABR2JZR9</accession>
<keyword evidence="1" id="KW-1133">Transmembrane helix</keyword>
<comment type="caution">
    <text evidence="2">The sequence shown here is derived from an EMBL/GenBank/DDBJ whole genome shotgun (WGS) entry which is preliminary data.</text>
</comment>
<evidence type="ECO:0000256" key="1">
    <source>
        <dbReference type="SAM" id="Phobius"/>
    </source>
</evidence>
<feature type="transmembrane region" description="Helical" evidence="1">
    <location>
        <begin position="21"/>
        <end position="43"/>
    </location>
</feature>
<gene>
    <name evidence="2" type="ORF">M9Y10_043233</name>
</gene>